<dbReference type="EMBL" id="CABFNS010000337">
    <property type="protein sequence ID" value="VUC21095.1"/>
    <property type="molecule type" value="Genomic_DNA"/>
</dbReference>
<proteinExistence type="predicted"/>
<feature type="compositionally biased region" description="Basic and acidic residues" evidence="1">
    <location>
        <begin position="29"/>
        <end position="43"/>
    </location>
</feature>
<name>A0ABY6TSM5_BIOOC</name>
<accession>A0ABY6TSM5</accession>
<dbReference type="Proteomes" id="UP000766486">
    <property type="component" value="Unassembled WGS sequence"/>
</dbReference>
<evidence type="ECO:0000313" key="3">
    <source>
        <dbReference type="Proteomes" id="UP000766486"/>
    </source>
</evidence>
<comment type="caution">
    <text evidence="2">The sequence shown here is derived from an EMBL/GenBank/DDBJ whole genome shotgun (WGS) entry which is preliminary data.</text>
</comment>
<sequence length="176" mass="18072">MCEPPVLDSGSCGRGVLLSSSAPEEECEASNKEETEYGTDRNTDLGTRGQPTASTTLLSGEKRFSLIPLVVQLGSEDLAIRAPGPRLARVDGAAAHERVRLGLGARPPLHLGGVANAKLGLEGVEGVLVEGGVLEVVVRADARGRLAWVDGAAAHELGWLVVADVEGSSLGAGCAQ</sequence>
<reference evidence="2 3" key="1">
    <citation type="submission" date="2019-06" db="EMBL/GenBank/DDBJ databases">
        <authorList>
            <person name="Broberg M."/>
        </authorList>
    </citation>
    <scope>NUCLEOTIDE SEQUENCE [LARGE SCALE GENOMIC DNA]</scope>
</reference>
<keyword evidence="3" id="KW-1185">Reference proteome</keyword>
<evidence type="ECO:0000256" key="1">
    <source>
        <dbReference type="SAM" id="MobiDB-lite"/>
    </source>
</evidence>
<evidence type="ECO:0000313" key="2">
    <source>
        <dbReference type="EMBL" id="VUC21095.1"/>
    </source>
</evidence>
<gene>
    <name evidence="2" type="ORF">CLO192961_LOCUS40548</name>
</gene>
<protein>
    <submittedName>
        <fullName evidence="2">Uncharacterized protein</fullName>
    </submittedName>
</protein>
<feature type="region of interest" description="Disordered" evidence="1">
    <location>
        <begin position="1"/>
        <end position="51"/>
    </location>
</feature>
<organism evidence="2 3">
    <name type="scientific">Bionectria ochroleuca</name>
    <name type="common">Gliocladium roseum</name>
    <dbReference type="NCBI Taxonomy" id="29856"/>
    <lineage>
        <taxon>Eukaryota</taxon>
        <taxon>Fungi</taxon>
        <taxon>Dikarya</taxon>
        <taxon>Ascomycota</taxon>
        <taxon>Pezizomycotina</taxon>
        <taxon>Sordariomycetes</taxon>
        <taxon>Hypocreomycetidae</taxon>
        <taxon>Hypocreales</taxon>
        <taxon>Bionectriaceae</taxon>
        <taxon>Clonostachys</taxon>
    </lineage>
</organism>